<evidence type="ECO:0000256" key="1">
    <source>
        <dbReference type="ARBA" id="ARBA00009503"/>
    </source>
</evidence>
<evidence type="ECO:0000313" key="4">
    <source>
        <dbReference type="EMBL" id="SHL76327.1"/>
    </source>
</evidence>
<dbReference type="NCBIfam" id="TIGR01496">
    <property type="entry name" value="DHPS"/>
    <property type="match status" value="1"/>
</dbReference>
<accession>A0ABD7M9E5</accession>
<dbReference type="PROSITE" id="PS50972">
    <property type="entry name" value="PTERIN_BINDING"/>
    <property type="match status" value="1"/>
</dbReference>
<reference evidence="4 5" key="1">
    <citation type="submission" date="2016-11" db="EMBL/GenBank/DDBJ databases">
        <authorList>
            <person name="Varghese N."/>
            <person name="Submissions S."/>
        </authorList>
    </citation>
    <scope>NUCLEOTIDE SEQUENCE [LARGE SCALE GENOMIC DNA]</scope>
    <source>
        <strain evidence="4 5">VTM4R57</strain>
    </source>
</reference>
<dbReference type="InterPro" id="IPR045031">
    <property type="entry name" value="DHP_synth-like"/>
</dbReference>
<name>A0ABD7M9E5_MICLU</name>
<dbReference type="InterPro" id="IPR011005">
    <property type="entry name" value="Dihydropteroate_synth-like_sf"/>
</dbReference>
<dbReference type="Gene3D" id="3.20.20.20">
    <property type="entry name" value="Dihydropteroate synthase-like"/>
    <property type="match status" value="1"/>
</dbReference>
<sequence>MSREGNIVLPGRTVTVRRRWLNGRVPTPSVPLVHPVHRFAHHEIDFRRRIVTMAVVNRTPDSFYDDGAGAVLEDALAQAHAAADAGAEWVDVGGVPFAPGAELDPAEEAARVVPLIAALRSGDGAGSSEASRRLILSADTFQPAVAEAALAAGADVVNDTTGLFHADLGRVVAAAGAHLVVTHSLAHVRGPRAVVPRPTYGDVVTEVRDHLRRTVDRAVALGVPEERIVVDPGHDLNKNTRHTLEITRRLDEIAALGLPVLAAVSNKDFIGESLDRHRHERLPGSLAAAAACVYGGARILRMHDADASVSAARMLECVFGWRQPARLVHNMGAENPPPDRSTLAGHRAHRGGRA</sequence>
<proteinExistence type="inferred from homology"/>
<dbReference type="PANTHER" id="PTHR20941:SF8">
    <property type="entry name" value="INACTIVE DIHYDROPTEROATE SYNTHASE 2"/>
    <property type="match status" value="1"/>
</dbReference>
<dbReference type="Proteomes" id="UP000184253">
    <property type="component" value="Unassembled WGS sequence"/>
</dbReference>
<evidence type="ECO:0000313" key="5">
    <source>
        <dbReference type="Proteomes" id="UP000184253"/>
    </source>
</evidence>
<feature type="region of interest" description="Disordered" evidence="2">
    <location>
        <begin position="331"/>
        <end position="354"/>
    </location>
</feature>
<evidence type="ECO:0000256" key="2">
    <source>
        <dbReference type="SAM" id="MobiDB-lite"/>
    </source>
</evidence>
<dbReference type="InterPro" id="IPR006390">
    <property type="entry name" value="DHP_synth_dom"/>
</dbReference>
<comment type="similarity">
    <text evidence="1">Belongs to the DHPS family.</text>
</comment>
<organism evidence="4 5">
    <name type="scientific">Micrococcus luteus</name>
    <name type="common">Micrococcus lysodeikticus</name>
    <dbReference type="NCBI Taxonomy" id="1270"/>
    <lineage>
        <taxon>Bacteria</taxon>
        <taxon>Bacillati</taxon>
        <taxon>Actinomycetota</taxon>
        <taxon>Actinomycetes</taxon>
        <taxon>Micrococcales</taxon>
        <taxon>Micrococcaceae</taxon>
        <taxon>Micrococcus</taxon>
    </lineage>
</organism>
<feature type="domain" description="Pterin-binding" evidence="3">
    <location>
        <begin position="50"/>
        <end position="313"/>
    </location>
</feature>
<protein>
    <submittedName>
        <fullName evidence="4">Dihydropteroate synthase</fullName>
    </submittedName>
</protein>
<dbReference type="AlphaFoldDB" id="A0ABD7M9E5"/>
<dbReference type="EMBL" id="FRCE01000010">
    <property type="protein sequence ID" value="SHL76327.1"/>
    <property type="molecule type" value="Genomic_DNA"/>
</dbReference>
<dbReference type="SUPFAM" id="SSF51717">
    <property type="entry name" value="Dihydropteroate synthetase-like"/>
    <property type="match status" value="1"/>
</dbReference>
<dbReference type="InterPro" id="IPR000489">
    <property type="entry name" value="Pterin-binding_dom"/>
</dbReference>
<evidence type="ECO:0000259" key="3">
    <source>
        <dbReference type="PROSITE" id="PS50972"/>
    </source>
</evidence>
<comment type="caution">
    <text evidence="4">The sequence shown here is derived from an EMBL/GenBank/DDBJ whole genome shotgun (WGS) entry which is preliminary data.</text>
</comment>
<dbReference type="PANTHER" id="PTHR20941">
    <property type="entry name" value="FOLATE SYNTHESIS PROTEINS"/>
    <property type="match status" value="1"/>
</dbReference>
<gene>
    <name evidence="4" type="ORF">SAMN04487849_11075</name>
</gene>
<dbReference type="Pfam" id="PF00809">
    <property type="entry name" value="Pterin_bind"/>
    <property type="match status" value="1"/>
</dbReference>